<evidence type="ECO:0000256" key="1">
    <source>
        <dbReference type="SAM" id="MobiDB-lite"/>
    </source>
</evidence>
<evidence type="ECO:0008006" key="4">
    <source>
        <dbReference type="Google" id="ProtNLM"/>
    </source>
</evidence>
<feature type="region of interest" description="Disordered" evidence="1">
    <location>
        <begin position="104"/>
        <end position="123"/>
    </location>
</feature>
<accession>A0ABQ5TQ40</accession>
<gene>
    <name evidence="2" type="ORF">GCM10007891_01170</name>
</gene>
<organism evidence="2 3">
    <name type="scientific">Methylophaga thalassica</name>
    <dbReference type="NCBI Taxonomy" id="40223"/>
    <lineage>
        <taxon>Bacteria</taxon>
        <taxon>Pseudomonadati</taxon>
        <taxon>Pseudomonadota</taxon>
        <taxon>Gammaproteobacteria</taxon>
        <taxon>Thiotrichales</taxon>
        <taxon>Piscirickettsiaceae</taxon>
        <taxon>Methylophaga</taxon>
    </lineage>
</organism>
<sequence>MKTYLAIFLVGCALGALVNGWRLNANMADLRTAHSDKLKEISDKALQTQQSLQAELDANEKLWATAEAIQYQTILEARNEIDNLRDAVNDKSKQLLVNATCSAAGSDNVSETGTDSSLGERAAPRLTKDAEPYYYTLIEQIVTMTAQLNYYQARCE</sequence>
<evidence type="ECO:0000313" key="3">
    <source>
        <dbReference type="Proteomes" id="UP001161423"/>
    </source>
</evidence>
<dbReference type="RefSeq" id="WP_284722090.1">
    <property type="nucleotide sequence ID" value="NZ_BSND01000003.1"/>
</dbReference>
<dbReference type="InterPro" id="IPR004929">
    <property type="entry name" value="I-spanin"/>
</dbReference>
<comment type="caution">
    <text evidence="2">The sequence shown here is derived from an EMBL/GenBank/DDBJ whole genome shotgun (WGS) entry which is preliminary data.</text>
</comment>
<dbReference type="Pfam" id="PF03245">
    <property type="entry name" value="Phage_lysis"/>
    <property type="match status" value="1"/>
</dbReference>
<reference evidence="2" key="2">
    <citation type="submission" date="2023-01" db="EMBL/GenBank/DDBJ databases">
        <title>Draft genome sequence of Methylophaga thalassica strain NBRC 102424.</title>
        <authorList>
            <person name="Sun Q."/>
            <person name="Mori K."/>
        </authorList>
    </citation>
    <scope>NUCLEOTIDE SEQUENCE</scope>
    <source>
        <strain evidence="2">NBRC 102424</strain>
    </source>
</reference>
<evidence type="ECO:0000313" key="2">
    <source>
        <dbReference type="EMBL" id="GLP98263.1"/>
    </source>
</evidence>
<dbReference type="Proteomes" id="UP001161423">
    <property type="component" value="Unassembled WGS sequence"/>
</dbReference>
<dbReference type="EMBL" id="BSND01000003">
    <property type="protein sequence ID" value="GLP98263.1"/>
    <property type="molecule type" value="Genomic_DNA"/>
</dbReference>
<feature type="compositionally biased region" description="Polar residues" evidence="1">
    <location>
        <begin position="104"/>
        <end position="117"/>
    </location>
</feature>
<proteinExistence type="predicted"/>
<keyword evidence="3" id="KW-1185">Reference proteome</keyword>
<protein>
    <recommendedName>
        <fullName evidence="4">Lysis protein</fullName>
    </recommendedName>
</protein>
<name>A0ABQ5TQ40_9GAMM</name>
<reference evidence="2" key="1">
    <citation type="journal article" date="2014" name="Int. J. Syst. Evol. Microbiol.">
        <title>Complete genome of a new Firmicutes species belonging to the dominant human colonic microbiota ('Ruminococcus bicirculans') reveals two chromosomes and a selective capacity to utilize plant glucans.</title>
        <authorList>
            <consortium name="NISC Comparative Sequencing Program"/>
            <person name="Wegmann U."/>
            <person name="Louis P."/>
            <person name="Goesmann A."/>
            <person name="Henrissat B."/>
            <person name="Duncan S.H."/>
            <person name="Flint H.J."/>
        </authorList>
    </citation>
    <scope>NUCLEOTIDE SEQUENCE</scope>
    <source>
        <strain evidence="2">NBRC 102424</strain>
    </source>
</reference>